<accession>A0A2A9MHC5</accession>
<feature type="compositionally biased region" description="Low complexity" evidence="1">
    <location>
        <begin position="195"/>
        <end position="213"/>
    </location>
</feature>
<sequence length="533" mass="55798">MRRSGSATSACELPVPAYALFDQQPPQTWKAPLLPRLPPLDNGRRSDRDTHAMQQQDSQSRRAPPAQASKPSGTSERRDSPRAESDEQAVSRSHPRADSSAASGVLCQVEGGDSARGSSHRNDGERPRDSRPQGQSKSPSANPAGSAASQKPRDARSRRRAATAAIAAIDRFFREGEEGSHKRLRGPDGRFIRWSPAGRPAGASAPGPEAPARNKTSQNRRARPEGQSSSKGHRDATDQRRHAPRAATDTPRRAPAKSHADGGAQPRPVLPSSSAAAASPCTTRETSGASEMEERDDSSPGFSCAVNAPRETPGNMPRTPAPPNPQGWSSPREHAPAAAREVAGASAPRRDARGPDAARVVDAVNQAVSAIRELGTWQGEAPALRPSPGGFWGCLCIGWGTPPPGMTPSYLPQPSQTQAGMLWSTGHAPPPAPPVAPAAPADAAVAGPAFWRSSLGSGGPDLTPTATAPVPPHAGENEKAAGTGSPGGVSPAARRASGEPPCSGPSRPQEDTVRELEQWLRLLRSPLLPVFER</sequence>
<reference evidence="2 3" key="1">
    <citation type="submission" date="2017-09" db="EMBL/GenBank/DDBJ databases">
        <title>Genome sequencing of Besnoitia besnoiti strain Bb-Ger1.</title>
        <authorList>
            <person name="Schares G."/>
            <person name="Venepally P."/>
            <person name="Lorenzi H.A."/>
        </authorList>
    </citation>
    <scope>NUCLEOTIDE SEQUENCE [LARGE SCALE GENOMIC DNA]</scope>
    <source>
        <strain evidence="2 3">Bb-Ger1</strain>
    </source>
</reference>
<feature type="region of interest" description="Disordered" evidence="1">
    <location>
        <begin position="455"/>
        <end position="513"/>
    </location>
</feature>
<feature type="compositionally biased region" description="Basic and acidic residues" evidence="1">
    <location>
        <begin position="75"/>
        <end position="85"/>
    </location>
</feature>
<feature type="compositionally biased region" description="Basic and acidic residues" evidence="1">
    <location>
        <begin position="171"/>
        <end position="191"/>
    </location>
</feature>
<dbReference type="VEuPathDB" id="ToxoDB:BESB_053220"/>
<feature type="compositionally biased region" description="Basic and acidic residues" evidence="1">
    <location>
        <begin position="120"/>
        <end position="131"/>
    </location>
</feature>
<feature type="compositionally biased region" description="Low complexity" evidence="1">
    <location>
        <begin position="136"/>
        <end position="149"/>
    </location>
</feature>
<evidence type="ECO:0000256" key="1">
    <source>
        <dbReference type="SAM" id="MobiDB-lite"/>
    </source>
</evidence>
<keyword evidence="3" id="KW-1185">Reference proteome</keyword>
<feature type="compositionally biased region" description="Basic and acidic residues" evidence="1">
    <location>
        <begin position="42"/>
        <end position="51"/>
    </location>
</feature>
<dbReference type="GeneID" id="40310251"/>
<dbReference type="RefSeq" id="XP_029219680.1">
    <property type="nucleotide sequence ID" value="XM_029363757.1"/>
</dbReference>
<evidence type="ECO:0000313" key="3">
    <source>
        <dbReference type="Proteomes" id="UP000224006"/>
    </source>
</evidence>
<gene>
    <name evidence="2" type="ORF">BESB_053220</name>
</gene>
<feature type="region of interest" description="Disordered" evidence="1">
    <location>
        <begin position="28"/>
        <end position="355"/>
    </location>
</feature>
<proteinExistence type="predicted"/>
<organism evidence="2 3">
    <name type="scientific">Besnoitia besnoiti</name>
    <name type="common">Apicomplexan protozoan</name>
    <dbReference type="NCBI Taxonomy" id="94643"/>
    <lineage>
        <taxon>Eukaryota</taxon>
        <taxon>Sar</taxon>
        <taxon>Alveolata</taxon>
        <taxon>Apicomplexa</taxon>
        <taxon>Conoidasida</taxon>
        <taxon>Coccidia</taxon>
        <taxon>Eucoccidiorida</taxon>
        <taxon>Eimeriorina</taxon>
        <taxon>Sarcocystidae</taxon>
        <taxon>Besnoitia</taxon>
    </lineage>
</organism>
<name>A0A2A9MHC5_BESBE</name>
<evidence type="ECO:0000313" key="2">
    <source>
        <dbReference type="EMBL" id="PFH35671.1"/>
    </source>
</evidence>
<dbReference type="AlphaFoldDB" id="A0A2A9MHC5"/>
<feature type="compositionally biased region" description="Basic and acidic residues" evidence="1">
    <location>
        <begin position="232"/>
        <end position="241"/>
    </location>
</feature>
<dbReference type="Proteomes" id="UP000224006">
    <property type="component" value="Chromosome IV"/>
</dbReference>
<protein>
    <submittedName>
        <fullName evidence="2">Uncharacterized protein</fullName>
    </submittedName>
</protein>
<feature type="compositionally biased region" description="Polar residues" evidence="1">
    <location>
        <begin position="280"/>
        <end position="289"/>
    </location>
</feature>
<dbReference type="EMBL" id="NWUJ01000004">
    <property type="protein sequence ID" value="PFH35671.1"/>
    <property type="molecule type" value="Genomic_DNA"/>
</dbReference>
<dbReference type="KEGG" id="bbes:BESB_053220"/>
<dbReference type="OrthoDB" id="332337at2759"/>
<comment type="caution">
    <text evidence="2">The sequence shown here is derived from an EMBL/GenBank/DDBJ whole genome shotgun (WGS) entry which is preliminary data.</text>
</comment>